<dbReference type="Proteomes" id="UP000322294">
    <property type="component" value="Unassembled WGS sequence"/>
</dbReference>
<evidence type="ECO:0000256" key="1">
    <source>
        <dbReference type="ARBA" id="ARBA00004651"/>
    </source>
</evidence>
<comment type="caution">
    <text evidence="11">The sequence shown here is derived from an EMBL/GenBank/DDBJ whole genome shotgun (WGS) entry which is preliminary data.</text>
</comment>
<feature type="transmembrane region" description="Helical" evidence="8">
    <location>
        <begin position="393"/>
        <end position="414"/>
    </location>
</feature>
<evidence type="ECO:0000259" key="10">
    <source>
        <dbReference type="Pfam" id="PF13807"/>
    </source>
</evidence>
<dbReference type="PANTHER" id="PTHR32309:SF13">
    <property type="entry name" value="FERRIC ENTEROBACTIN TRANSPORT PROTEIN FEPE"/>
    <property type="match status" value="1"/>
</dbReference>
<dbReference type="InterPro" id="IPR050445">
    <property type="entry name" value="Bact_polysacc_biosynth/exp"/>
</dbReference>
<keyword evidence="7" id="KW-0175">Coiled coil</keyword>
<feature type="transmembrane region" description="Helical" evidence="8">
    <location>
        <begin position="20"/>
        <end position="40"/>
    </location>
</feature>
<gene>
    <name evidence="11" type="ORF">LZ11_01768</name>
</gene>
<dbReference type="Pfam" id="PF02706">
    <property type="entry name" value="Wzz"/>
    <property type="match status" value="1"/>
</dbReference>
<evidence type="ECO:0000256" key="3">
    <source>
        <dbReference type="ARBA" id="ARBA00022475"/>
    </source>
</evidence>
<reference evidence="11 12" key="1">
    <citation type="submission" date="2019-07" db="EMBL/GenBank/DDBJ databases">
        <title>Genomic Encyclopedia of Type Strains, Phase I: the one thousand microbial genomes (KMG-I) project.</title>
        <authorList>
            <person name="Kyrpides N."/>
        </authorList>
    </citation>
    <scope>NUCLEOTIDE SEQUENCE [LARGE SCALE GENOMIC DNA]</scope>
    <source>
        <strain evidence="11 12">DSM 16647</strain>
    </source>
</reference>
<keyword evidence="12" id="KW-1185">Reference proteome</keyword>
<dbReference type="SUPFAM" id="SSF103657">
    <property type="entry name" value="BAR/IMD domain-like"/>
    <property type="match status" value="1"/>
</dbReference>
<evidence type="ECO:0000256" key="7">
    <source>
        <dbReference type="SAM" id="Coils"/>
    </source>
</evidence>
<dbReference type="AlphaFoldDB" id="A0A5S5AM49"/>
<keyword evidence="3" id="KW-1003">Cell membrane</keyword>
<feature type="coiled-coil region" evidence="7">
    <location>
        <begin position="282"/>
        <end position="351"/>
    </location>
</feature>
<keyword evidence="6 8" id="KW-0472">Membrane</keyword>
<comment type="similarity">
    <text evidence="2">Belongs to the CpsC/CapA family.</text>
</comment>
<organism evidence="11 12">
    <name type="scientific">Thermosediminibacter litoriperuensis</name>
    <dbReference type="NCBI Taxonomy" id="291989"/>
    <lineage>
        <taxon>Bacteria</taxon>
        <taxon>Bacillati</taxon>
        <taxon>Bacillota</taxon>
        <taxon>Clostridia</taxon>
        <taxon>Thermosediminibacterales</taxon>
        <taxon>Thermosediminibacteraceae</taxon>
        <taxon>Thermosediminibacter</taxon>
    </lineage>
</organism>
<feature type="coiled-coil region" evidence="7">
    <location>
        <begin position="169"/>
        <end position="220"/>
    </location>
</feature>
<keyword evidence="5 8" id="KW-1133">Transmembrane helix</keyword>
<comment type="subcellular location">
    <subcellularLocation>
        <location evidence="1">Cell membrane</location>
        <topology evidence="1">Multi-pass membrane protein</topology>
    </subcellularLocation>
</comment>
<dbReference type="PANTHER" id="PTHR32309">
    <property type="entry name" value="TYROSINE-PROTEIN KINASE"/>
    <property type="match status" value="1"/>
</dbReference>
<feature type="domain" description="Tyrosine-protein kinase G-rich" evidence="10">
    <location>
        <begin position="335"/>
        <end position="413"/>
    </location>
</feature>
<sequence length="431" mass="48161">MEEEISLRELIEVLIRGRWLIAGITLVAVLVSGILSFFVIPPTYEAKTTLMVSPLTPKNQPQPQDSAYNTLLNFLSQFPQMTLETYRVQATNPHILNQVIKELNLDPEKYSLNSLKESINVEAIKDTNLISITVKDTDPDMAAKIANTLAPKFVDFLSNALKEQMGKTAVFLKNQMLEEQKNLDQATEELKNFMAQPQSVTELQQDIEAKLQLLTEFKTELLKLEVREKAVRSSLESIKDRLASEPRYLEVKKSIIEDPAMMGIATGKTGPSSDLTGLTLKSQEINQTYDVLSQKAAELEAELAGIVSQKTAILNSIKKTQAELESLQADFAEKQTEYNRLQQQYNIALETYNTFLQKYQEARITTSSKIGDANIMIVSPALVPENPVAPKKMLNIALAAVLGVMIGIFTAFFADYWKKSGMTESSVQTLK</sequence>
<dbReference type="RefSeq" id="WP_170240342.1">
    <property type="nucleotide sequence ID" value="NZ_VNHO01000019.1"/>
</dbReference>
<proteinExistence type="inferred from homology"/>
<dbReference type="Pfam" id="PF13807">
    <property type="entry name" value="GNVR"/>
    <property type="match status" value="1"/>
</dbReference>
<evidence type="ECO:0000256" key="5">
    <source>
        <dbReference type="ARBA" id="ARBA00022989"/>
    </source>
</evidence>
<evidence type="ECO:0000256" key="6">
    <source>
        <dbReference type="ARBA" id="ARBA00023136"/>
    </source>
</evidence>
<name>A0A5S5AM49_9FIRM</name>
<feature type="domain" description="Polysaccharide chain length determinant N-terminal" evidence="9">
    <location>
        <begin position="3"/>
        <end position="103"/>
    </location>
</feature>
<evidence type="ECO:0000256" key="2">
    <source>
        <dbReference type="ARBA" id="ARBA00006683"/>
    </source>
</evidence>
<dbReference type="GO" id="GO:0005886">
    <property type="term" value="C:plasma membrane"/>
    <property type="evidence" value="ECO:0007669"/>
    <property type="project" value="UniProtKB-SubCell"/>
</dbReference>
<dbReference type="InterPro" id="IPR032807">
    <property type="entry name" value="GNVR"/>
</dbReference>
<evidence type="ECO:0000256" key="4">
    <source>
        <dbReference type="ARBA" id="ARBA00022692"/>
    </source>
</evidence>
<evidence type="ECO:0000256" key="8">
    <source>
        <dbReference type="SAM" id="Phobius"/>
    </source>
</evidence>
<accession>A0A5S5AM49</accession>
<dbReference type="InterPro" id="IPR027267">
    <property type="entry name" value="AH/BAR_dom_sf"/>
</dbReference>
<keyword evidence="4 8" id="KW-0812">Transmembrane</keyword>
<evidence type="ECO:0000259" key="9">
    <source>
        <dbReference type="Pfam" id="PF02706"/>
    </source>
</evidence>
<evidence type="ECO:0000313" key="11">
    <source>
        <dbReference type="EMBL" id="TYP52424.1"/>
    </source>
</evidence>
<dbReference type="GO" id="GO:0004713">
    <property type="term" value="F:protein tyrosine kinase activity"/>
    <property type="evidence" value="ECO:0007669"/>
    <property type="project" value="TreeGrafter"/>
</dbReference>
<protein>
    <submittedName>
        <fullName evidence="11">Uncharacterized protein involved in exopolysaccharide biosynthesis</fullName>
    </submittedName>
</protein>
<dbReference type="InterPro" id="IPR003856">
    <property type="entry name" value="LPS_length_determ_N"/>
</dbReference>
<evidence type="ECO:0000313" key="12">
    <source>
        <dbReference type="Proteomes" id="UP000322294"/>
    </source>
</evidence>
<dbReference type="EMBL" id="VNHO01000019">
    <property type="protein sequence ID" value="TYP52424.1"/>
    <property type="molecule type" value="Genomic_DNA"/>
</dbReference>